<organism evidence="1 2">
    <name type="scientific">BD1-7 clade bacterium</name>
    <dbReference type="NCBI Taxonomy" id="2029982"/>
    <lineage>
        <taxon>Bacteria</taxon>
        <taxon>Pseudomonadati</taxon>
        <taxon>Pseudomonadota</taxon>
        <taxon>Gammaproteobacteria</taxon>
        <taxon>Cellvibrionales</taxon>
        <taxon>Spongiibacteraceae</taxon>
        <taxon>BD1-7 clade</taxon>
    </lineage>
</organism>
<dbReference type="EMBL" id="CACSIO010000056">
    <property type="protein sequence ID" value="CAA0123772.1"/>
    <property type="molecule type" value="Genomic_DNA"/>
</dbReference>
<name>A0A5S9QWY1_9GAMM</name>
<dbReference type="InterPro" id="IPR024409">
    <property type="entry name" value="DUF3833"/>
</dbReference>
<reference evidence="1 2" key="1">
    <citation type="submission" date="2019-11" db="EMBL/GenBank/DDBJ databases">
        <authorList>
            <person name="Holert J."/>
        </authorList>
    </citation>
    <scope>NUCLEOTIDE SEQUENCE [LARGE SCALE GENOMIC DNA]</scope>
    <source>
        <strain evidence="1">SB11_3</strain>
    </source>
</reference>
<evidence type="ECO:0008006" key="3">
    <source>
        <dbReference type="Google" id="ProtNLM"/>
    </source>
</evidence>
<dbReference type="OrthoDB" id="5296954at2"/>
<protein>
    <recommendedName>
        <fullName evidence="3">Lipoprotein</fullName>
    </recommendedName>
</protein>
<proteinExistence type="predicted"/>
<evidence type="ECO:0000313" key="2">
    <source>
        <dbReference type="Proteomes" id="UP000441399"/>
    </source>
</evidence>
<sequence>MHSINLPGWILSLGGATVLLVSGCATKIEDYKDTTPVFAMEEYFSGPLIARGMIQNHAGKLTRNFCVEAMGSWQGHGDDRKGMLKETFYFNDGEITHRTWLLIPDPEQGAGAYQATAGDVIGVGSAREVGRAFNMRYVLSLPVKNKDGETKVYELKVNDWMYRLDDQRVVNRSTLSKWGIDVAAVTLFFEKGNGKCERPEVAK</sequence>
<dbReference type="Proteomes" id="UP000441399">
    <property type="component" value="Unassembled WGS sequence"/>
</dbReference>
<evidence type="ECO:0000313" key="1">
    <source>
        <dbReference type="EMBL" id="CAA0123772.1"/>
    </source>
</evidence>
<accession>A0A5S9QWY1</accession>
<dbReference type="Pfam" id="PF12915">
    <property type="entry name" value="DUF3833"/>
    <property type="match status" value="1"/>
</dbReference>
<gene>
    <name evidence="1" type="ORF">OPDIPICF_02871</name>
</gene>
<dbReference type="AlphaFoldDB" id="A0A5S9QWY1"/>
<keyword evidence="2" id="KW-1185">Reference proteome</keyword>